<dbReference type="HAMAP" id="MF_01197">
    <property type="entry name" value="SepF"/>
    <property type="match status" value="1"/>
</dbReference>
<dbReference type="GeneID" id="75008219"/>
<dbReference type="PANTHER" id="PTHR35798">
    <property type="entry name" value="CELL DIVISION PROTEIN SEPF"/>
    <property type="match status" value="1"/>
</dbReference>
<comment type="similarity">
    <text evidence="5">Belongs to the SepF family.</text>
</comment>
<keyword evidence="2 5" id="KW-0717">Septation</keyword>
<evidence type="ECO:0000256" key="2">
    <source>
        <dbReference type="ARBA" id="ARBA00023210"/>
    </source>
</evidence>
<dbReference type="RefSeq" id="WP_087454263.1">
    <property type="nucleotide sequence ID" value="NZ_CP021417.2"/>
</dbReference>
<dbReference type="PANTHER" id="PTHR35798:SF1">
    <property type="entry name" value="CELL DIVISION PROTEIN SEPF"/>
    <property type="match status" value="1"/>
</dbReference>
<dbReference type="GO" id="GO:0005737">
    <property type="term" value="C:cytoplasm"/>
    <property type="evidence" value="ECO:0007669"/>
    <property type="project" value="UniProtKB-SubCell"/>
</dbReference>
<keyword evidence="3 5" id="KW-0131">Cell cycle</keyword>
<dbReference type="KEGG" id="csil:CBE74_08175"/>
<dbReference type="Pfam" id="PF04472">
    <property type="entry name" value="SepF"/>
    <property type="match status" value="1"/>
</dbReference>
<evidence type="ECO:0000313" key="7">
    <source>
        <dbReference type="Proteomes" id="UP000195652"/>
    </source>
</evidence>
<dbReference type="OrthoDB" id="3731101at2"/>
<dbReference type="EMBL" id="CP021417">
    <property type="protein sequence ID" value="ARU46458.1"/>
    <property type="molecule type" value="Genomic_DNA"/>
</dbReference>
<protein>
    <recommendedName>
        <fullName evidence="5">Cell division protein SepF</fullName>
    </recommendedName>
</protein>
<keyword evidence="7" id="KW-1185">Reference proteome</keyword>
<comment type="subunit">
    <text evidence="5">Homodimer. Interacts with FtsZ.</text>
</comment>
<reference evidence="6 7" key="3">
    <citation type="journal article" date="2020" name="Int. J. Syst. Evol. Microbiol.">
        <title>Corynebacterium silvaticum sp. nov., a unique group of NTTB corynebacteria in wild boar and roe deer.</title>
        <authorList>
            <person name="Dangel A."/>
            <person name="Berger A."/>
            <person name="Rau J."/>
            <person name="Eisenberg T."/>
            <person name="Kampfer P."/>
            <person name="Margos G."/>
            <person name="Contzen M."/>
            <person name="Busse H.J."/>
            <person name="Konrad R."/>
            <person name="Peters M."/>
            <person name="Sting R."/>
            <person name="Sing A."/>
        </authorList>
    </citation>
    <scope>NUCLEOTIDE SEQUENCE [LARGE SCALE GENOMIC DNA]</scope>
    <source>
        <strain evidence="6 7">PO100/5</strain>
    </source>
</reference>
<keyword evidence="5" id="KW-0963">Cytoplasm</keyword>
<accession>A0A7Y4P922</accession>
<dbReference type="AlphaFoldDB" id="A0A7Y4P922"/>
<reference evidence="6 7" key="4">
    <citation type="journal article" date="2020" name="PLoS ONE">
        <title>Taxonomic classification of strain PO100/5 shows a broader geographic distribution and genetic markers of the recently described Corynebacterium silvaticum.</title>
        <authorList>
            <person name="Viana M.V.C."/>
            <person name="Profeta R."/>
            <person name="da Silva A.L."/>
            <person name="Hurtado R."/>
            <person name="Cerqueira J.C."/>
            <person name="Ribeiro B.F.S."/>
            <person name="Almeida M.O."/>
            <person name="Morais-Rodrigues F."/>
            <person name="Soares S.C."/>
            <person name="Oliveira M."/>
            <person name="Tavares L."/>
            <person name="Figueiredo H."/>
            <person name="Wattam A.R."/>
            <person name="Barh D."/>
            <person name="Ghosh P."/>
            <person name="Silva A."/>
            <person name="Azevedo V."/>
        </authorList>
    </citation>
    <scope>NUCLEOTIDE SEQUENCE [LARGE SCALE GENOMIC DNA]</scope>
    <source>
        <strain evidence="6 7">PO100/5</strain>
    </source>
</reference>
<comment type="function">
    <text evidence="4 5">Cell division protein that is part of the divisome complex and is recruited early to the Z-ring. Probably stimulates Z-ring formation, perhaps through the cross-linking of FtsZ protofilaments. Its function overlaps with FtsA.</text>
</comment>
<evidence type="ECO:0000256" key="1">
    <source>
        <dbReference type="ARBA" id="ARBA00022618"/>
    </source>
</evidence>
<dbReference type="InterPro" id="IPR038594">
    <property type="entry name" value="SepF-like_sf"/>
</dbReference>
<dbReference type="Proteomes" id="UP000195652">
    <property type="component" value="Chromosome"/>
</dbReference>
<organism evidence="6 7">
    <name type="scientific">Corynebacterium silvaticum</name>
    <dbReference type="NCBI Taxonomy" id="2320431"/>
    <lineage>
        <taxon>Bacteria</taxon>
        <taxon>Bacillati</taxon>
        <taxon>Actinomycetota</taxon>
        <taxon>Actinomycetes</taxon>
        <taxon>Mycobacteriales</taxon>
        <taxon>Corynebacteriaceae</taxon>
        <taxon>Corynebacterium</taxon>
    </lineage>
</organism>
<gene>
    <name evidence="5 6" type="primary">sepF</name>
    <name evidence="6" type="ORF">CBE74_08175</name>
</gene>
<reference evidence="6 7" key="2">
    <citation type="journal article" date="2020" name="Antonie Van Leeuwenhoek">
        <title>Phylogenomic characterisation of a novel corynebacterial species pathogenic to animals.</title>
        <authorList>
            <person name="Moller J."/>
            <person name="Musella L."/>
            <person name="Melnikov V."/>
            <person name="Geissdorfer W."/>
            <person name="Burkovski A."/>
            <person name="Sangal V."/>
        </authorList>
    </citation>
    <scope>NUCLEOTIDE SEQUENCE [LARGE SCALE GENOMIC DNA]</scope>
    <source>
        <strain evidence="6 7">PO100/5</strain>
    </source>
</reference>
<dbReference type="InterPro" id="IPR007561">
    <property type="entry name" value="Cell_div_SepF/SepF-rel"/>
</dbReference>
<comment type="subcellular location">
    <subcellularLocation>
        <location evidence="5">Cytoplasm</location>
    </subcellularLocation>
    <text evidence="5">Localizes to the division site, in a FtsZ-dependent manner.</text>
</comment>
<proteinExistence type="inferred from homology"/>
<name>A0A7Y4P922_9CORY</name>
<sequence>MSIMKKTKDFFGLSGVEGDPYLADEAYYEEPRYEGSAAYQPQRYRESAYQDAHAYDRVSRRASSNIVPVTINSYSDAATKIGEPFRDGDSVVFDINRLGMDEGKRIVDFAAGLCFALRGQMKKISHMVFAIVPENADVTTADLERAARV</sequence>
<dbReference type="GO" id="GO:0043093">
    <property type="term" value="P:FtsZ-dependent cytokinesis"/>
    <property type="evidence" value="ECO:0007669"/>
    <property type="project" value="UniProtKB-UniRule"/>
</dbReference>
<evidence type="ECO:0000313" key="6">
    <source>
        <dbReference type="EMBL" id="ARU46458.1"/>
    </source>
</evidence>
<evidence type="ECO:0000256" key="5">
    <source>
        <dbReference type="HAMAP-Rule" id="MF_01197"/>
    </source>
</evidence>
<dbReference type="InterPro" id="IPR023052">
    <property type="entry name" value="Cell_div_SepF"/>
</dbReference>
<reference evidence="6 7" key="1">
    <citation type="journal article" date="2014" name="BMC Vet. Res.">
        <title>First report of Corynebacterium pseudotuberculosis from caseous lymphadenitis lesions in Black Alentejano pig (Sus scrofa domesticus).</title>
        <authorList>
            <person name="Oliveira M."/>
            <person name="Barroco C."/>
            <person name="Mottola C."/>
            <person name="Santos R."/>
            <person name="Lemsaddek A."/>
            <person name="Tavares L."/>
            <person name="Semedo-Lemsaddek T."/>
        </authorList>
    </citation>
    <scope>NUCLEOTIDE SEQUENCE [LARGE SCALE GENOMIC DNA]</scope>
    <source>
        <strain evidence="6 7">PO100/5</strain>
    </source>
</reference>
<evidence type="ECO:0000256" key="3">
    <source>
        <dbReference type="ARBA" id="ARBA00023306"/>
    </source>
</evidence>
<dbReference type="GO" id="GO:0000917">
    <property type="term" value="P:division septum assembly"/>
    <property type="evidence" value="ECO:0007669"/>
    <property type="project" value="UniProtKB-KW"/>
</dbReference>
<keyword evidence="1 5" id="KW-0132">Cell division</keyword>
<dbReference type="Gene3D" id="3.30.110.150">
    <property type="entry name" value="SepF-like protein"/>
    <property type="match status" value="1"/>
</dbReference>
<evidence type="ECO:0000256" key="4">
    <source>
        <dbReference type="ARBA" id="ARBA00044936"/>
    </source>
</evidence>